<feature type="compositionally biased region" description="Low complexity" evidence="1">
    <location>
        <begin position="106"/>
        <end position="115"/>
    </location>
</feature>
<feature type="region of interest" description="Disordered" evidence="1">
    <location>
        <begin position="134"/>
        <end position="157"/>
    </location>
</feature>
<evidence type="ECO:0000256" key="1">
    <source>
        <dbReference type="SAM" id="MobiDB-lite"/>
    </source>
</evidence>
<dbReference type="AlphaFoldDB" id="A0A5E4M3C5"/>
<feature type="region of interest" description="Disordered" evidence="1">
    <location>
        <begin position="638"/>
        <end position="664"/>
    </location>
</feature>
<feature type="compositionally biased region" description="Polar residues" evidence="1">
    <location>
        <begin position="80"/>
        <end position="94"/>
    </location>
</feature>
<reference evidence="3 4" key="1">
    <citation type="submission" date="2019-08" db="EMBL/GenBank/DDBJ databases">
        <authorList>
            <person name="Alioto T."/>
            <person name="Alioto T."/>
            <person name="Gomez Garrido J."/>
        </authorList>
    </citation>
    <scope>NUCLEOTIDE SEQUENCE [LARGE SCALE GENOMIC DNA]</scope>
</reference>
<dbReference type="Proteomes" id="UP000325440">
    <property type="component" value="Unassembled WGS sequence"/>
</dbReference>
<gene>
    <name evidence="3" type="ORF">CINCED_3A013907</name>
</gene>
<dbReference type="OrthoDB" id="8197805at2759"/>
<feature type="region of interest" description="Disordered" evidence="1">
    <location>
        <begin position="290"/>
        <end position="312"/>
    </location>
</feature>
<feature type="region of interest" description="Disordered" evidence="1">
    <location>
        <begin position="722"/>
        <end position="752"/>
    </location>
</feature>
<sequence length="752" mass="80626">MTVIKRFQTRLRRRRSLQFHVGIAIHFICILQWISVNFASAANIAVAGVAVEDKVTLPSRNEATNPLKEPTPATLQGAFLSNNLTDSNNGSISTPPADAPRRHGEASPVTSTTAAAAAAETVWNVRTAAAATLPVDSRNESTATATGPVGPSTTDRPLESWENVIHTSTQQLQSSPPPTQSTVDPTTKDMVSGGDYGASAVLNNKNLMANMLKSWFNQKDDSDYKQATKFHENNVVLVRGRGSQPSNTVSSSSKIVTAAAVSSNKSLFERWDEASEEQERVLEDAMRSERPFYEGGGDSSSSPSSSSSSSVLAADQNTPSRWFVLLLSGNSTVAQMRRTDFAKYLKLNLAARLSLEYDEVKINRVLVVPPRLMVNVSVVPVSERASTAAAAVAAAATAAAAAAAASSSSSSWPSSLSSAADPSISDRVIEDDDPLHNLVETNATLMELSGEEYRVERFMSLKSQKPQTMEEAAAVVSNRHADIDFFIYATVGPLCFIVVLGFLLRTLYKYVRKHSVQWPWKRKFRQPSFWPGGRVDQRHHRMTDECSGDCGDSRGDCGASLSLAEEIGGCGSSVNVIYSGEFEQSQQQQLSGSWLDDANFVPDDSLDRIRTPTLLRTAAPQPTTAAAIMNNNTFTDILGDGGGHHHHHHHRHHHHQHSSRNGQCAAVAAAAAAAAVATTAVHAQSPRLSRDNKLRILGCKQSCLLLPAVQPIAAAAAAAAVTSAADDNEDDKTTPTSQSSSTAVGQTDCDQL</sequence>
<feature type="region of interest" description="Disordered" evidence="1">
    <location>
        <begin position="80"/>
        <end position="115"/>
    </location>
</feature>
<feature type="transmembrane region" description="Helical" evidence="2">
    <location>
        <begin position="21"/>
        <end position="51"/>
    </location>
</feature>
<feature type="compositionally biased region" description="Polar residues" evidence="1">
    <location>
        <begin position="734"/>
        <end position="752"/>
    </location>
</feature>
<evidence type="ECO:0000256" key="2">
    <source>
        <dbReference type="SAM" id="Phobius"/>
    </source>
</evidence>
<feature type="compositionally biased region" description="Basic residues" evidence="1">
    <location>
        <begin position="644"/>
        <end position="658"/>
    </location>
</feature>
<keyword evidence="2" id="KW-0472">Membrane</keyword>
<dbReference type="EMBL" id="CABPRJ010000016">
    <property type="protein sequence ID" value="VVC25618.1"/>
    <property type="molecule type" value="Genomic_DNA"/>
</dbReference>
<organism evidence="3 4">
    <name type="scientific">Cinara cedri</name>
    <dbReference type="NCBI Taxonomy" id="506608"/>
    <lineage>
        <taxon>Eukaryota</taxon>
        <taxon>Metazoa</taxon>
        <taxon>Ecdysozoa</taxon>
        <taxon>Arthropoda</taxon>
        <taxon>Hexapoda</taxon>
        <taxon>Insecta</taxon>
        <taxon>Pterygota</taxon>
        <taxon>Neoptera</taxon>
        <taxon>Paraneoptera</taxon>
        <taxon>Hemiptera</taxon>
        <taxon>Sternorrhyncha</taxon>
        <taxon>Aphidomorpha</taxon>
        <taxon>Aphidoidea</taxon>
        <taxon>Aphididae</taxon>
        <taxon>Lachninae</taxon>
        <taxon>Cinara</taxon>
    </lineage>
</organism>
<name>A0A5E4M3C5_9HEMI</name>
<accession>A0A5E4M3C5</accession>
<evidence type="ECO:0000313" key="4">
    <source>
        <dbReference type="Proteomes" id="UP000325440"/>
    </source>
</evidence>
<keyword evidence="2" id="KW-1133">Transmembrane helix</keyword>
<feature type="transmembrane region" description="Helical" evidence="2">
    <location>
        <begin position="485"/>
        <end position="504"/>
    </location>
</feature>
<protein>
    <submittedName>
        <fullName evidence="3">Uncharacterized protein</fullName>
    </submittedName>
</protein>
<feature type="compositionally biased region" description="Low complexity" evidence="1">
    <location>
        <begin position="299"/>
        <end position="310"/>
    </location>
</feature>
<feature type="compositionally biased region" description="Polar residues" evidence="1">
    <location>
        <begin position="140"/>
        <end position="155"/>
    </location>
</feature>
<keyword evidence="4" id="KW-1185">Reference proteome</keyword>
<evidence type="ECO:0000313" key="3">
    <source>
        <dbReference type="EMBL" id="VVC25618.1"/>
    </source>
</evidence>
<proteinExistence type="predicted"/>
<keyword evidence="2" id="KW-0812">Transmembrane</keyword>